<dbReference type="EMBL" id="RBEE01000021">
    <property type="protein sequence ID" value="RNL53006.1"/>
    <property type="molecule type" value="Genomic_DNA"/>
</dbReference>
<dbReference type="Gene3D" id="3.40.50.300">
    <property type="entry name" value="P-loop containing nucleotide triphosphate hydrolases"/>
    <property type="match status" value="1"/>
</dbReference>
<dbReference type="InterPro" id="IPR027417">
    <property type="entry name" value="P-loop_NTPase"/>
</dbReference>
<name>A0A3N0BUI8_9SPHI</name>
<dbReference type="Pfam" id="PF01695">
    <property type="entry name" value="IstB_IS21"/>
    <property type="match status" value="1"/>
</dbReference>
<dbReference type="AlphaFoldDB" id="A0A3N0BUI8"/>
<reference evidence="5 6" key="1">
    <citation type="submission" date="2018-10" db="EMBL/GenBank/DDBJ databases">
        <title>Genome sequencing of Pedobacter jejuensis TNB23.</title>
        <authorList>
            <person name="Cho Y.-J."/>
            <person name="Cho A."/>
            <person name="Kim O.-S."/>
        </authorList>
    </citation>
    <scope>NUCLEOTIDE SEQUENCE [LARGE SCALE GENOMIC DNA]</scope>
    <source>
        <strain evidence="5 6">TNB23</strain>
    </source>
</reference>
<dbReference type="PANTHER" id="PTHR30050">
    <property type="entry name" value="CHROMOSOMAL REPLICATION INITIATOR PROTEIN DNAA"/>
    <property type="match status" value="1"/>
</dbReference>
<gene>
    <name evidence="5" type="ORF">D7004_10610</name>
</gene>
<dbReference type="CDD" id="cd00009">
    <property type="entry name" value="AAA"/>
    <property type="match status" value="1"/>
</dbReference>
<dbReference type="GO" id="GO:0006260">
    <property type="term" value="P:DNA replication"/>
    <property type="evidence" value="ECO:0007669"/>
    <property type="project" value="TreeGrafter"/>
</dbReference>
<evidence type="ECO:0000313" key="6">
    <source>
        <dbReference type="Proteomes" id="UP000274046"/>
    </source>
</evidence>
<dbReference type="NCBIfam" id="NF038214">
    <property type="entry name" value="IS21_help_AAA"/>
    <property type="match status" value="1"/>
</dbReference>
<sequence>METSEGRNITSNNKKQLEMNNETLEKMKQLRLFGMYDAFRTNLESSVKESLTTDQFISVLVAIEWDDRRNRSVDRTIRAAAFRYKASLEHIDYSIERGLDRNQVHRLAALDFIKEHKDIFITGSTGTGKSYLATALGYQACQNGYKVLYVNTAKLMGQLKLAKAKGTILAELKKIERVDLLILDDFGLQPFDPQSRVTLLDIIEDRHQKRSTIVTSQIPVKEWYDIIGEKTIADAVLDRIVHHSLRVELFGESMRRRNSKIENVFL</sequence>
<keyword evidence="2" id="KW-0547">Nucleotide-binding</keyword>
<evidence type="ECO:0000259" key="4">
    <source>
        <dbReference type="SMART" id="SM00382"/>
    </source>
</evidence>
<organism evidence="5 6">
    <name type="scientific">Pedobacter jejuensis</name>
    <dbReference type="NCBI Taxonomy" id="1268550"/>
    <lineage>
        <taxon>Bacteria</taxon>
        <taxon>Pseudomonadati</taxon>
        <taxon>Bacteroidota</taxon>
        <taxon>Sphingobacteriia</taxon>
        <taxon>Sphingobacteriales</taxon>
        <taxon>Sphingobacteriaceae</taxon>
        <taxon>Pedobacter</taxon>
    </lineage>
</organism>
<dbReference type="PIRSF" id="PIRSF003073">
    <property type="entry name" value="DNAC_TnpB_IstB"/>
    <property type="match status" value="1"/>
</dbReference>
<dbReference type="SUPFAM" id="SSF52540">
    <property type="entry name" value="P-loop containing nucleoside triphosphate hydrolases"/>
    <property type="match status" value="1"/>
</dbReference>
<keyword evidence="6" id="KW-1185">Reference proteome</keyword>
<dbReference type="OrthoDB" id="8064373at2"/>
<dbReference type="Proteomes" id="UP000274046">
    <property type="component" value="Unassembled WGS sequence"/>
</dbReference>
<evidence type="ECO:0000313" key="5">
    <source>
        <dbReference type="EMBL" id="RNL53006.1"/>
    </source>
</evidence>
<evidence type="ECO:0000256" key="2">
    <source>
        <dbReference type="ARBA" id="ARBA00022741"/>
    </source>
</evidence>
<dbReference type="InterPro" id="IPR003593">
    <property type="entry name" value="AAA+_ATPase"/>
</dbReference>
<dbReference type="PANTHER" id="PTHR30050:SF4">
    <property type="entry name" value="ATP-BINDING PROTEIN RV3427C IN INSERTION SEQUENCE-RELATED"/>
    <property type="match status" value="1"/>
</dbReference>
<keyword evidence="3 5" id="KW-0067">ATP-binding</keyword>
<evidence type="ECO:0000256" key="1">
    <source>
        <dbReference type="ARBA" id="ARBA00008059"/>
    </source>
</evidence>
<dbReference type="InterPro" id="IPR047661">
    <property type="entry name" value="IstB"/>
</dbReference>
<proteinExistence type="inferred from homology"/>
<dbReference type="GO" id="GO:0005524">
    <property type="term" value="F:ATP binding"/>
    <property type="evidence" value="ECO:0007669"/>
    <property type="project" value="UniProtKB-KW"/>
</dbReference>
<comment type="similarity">
    <text evidence="1">Belongs to the IS21/IS1162 putative ATP-binding protein family.</text>
</comment>
<dbReference type="RefSeq" id="WP_123205838.1">
    <property type="nucleotide sequence ID" value="NZ_RBEE01000021.1"/>
</dbReference>
<dbReference type="SMART" id="SM00382">
    <property type="entry name" value="AAA"/>
    <property type="match status" value="1"/>
</dbReference>
<dbReference type="InterPro" id="IPR028350">
    <property type="entry name" value="DNAC/IstB-like"/>
</dbReference>
<dbReference type="InterPro" id="IPR002611">
    <property type="entry name" value="IstB_ATP-bd"/>
</dbReference>
<evidence type="ECO:0000256" key="3">
    <source>
        <dbReference type="ARBA" id="ARBA00022840"/>
    </source>
</evidence>
<comment type="caution">
    <text evidence="5">The sequence shown here is derived from an EMBL/GenBank/DDBJ whole genome shotgun (WGS) entry which is preliminary data.</text>
</comment>
<feature type="domain" description="AAA+ ATPase" evidence="4">
    <location>
        <begin position="115"/>
        <end position="248"/>
    </location>
</feature>
<accession>A0A3N0BUI8</accession>
<protein>
    <submittedName>
        <fullName evidence="5">ATP-binding protein</fullName>
    </submittedName>
</protein>